<dbReference type="EMBL" id="VDCI01000001">
    <property type="protein sequence ID" value="TNJ37999.1"/>
    <property type="molecule type" value="Genomic_DNA"/>
</dbReference>
<comment type="caution">
    <text evidence="1">The sequence shown here is derived from an EMBL/GenBank/DDBJ whole genome shotgun (WGS) entry which is preliminary data.</text>
</comment>
<dbReference type="Proteomes" id="UP000309544">
    <property type="component" value="Unassembled WGS sequence"/>
</dbReference>
<accession>A0A5C4S4G6</accession>
<gene>
    <name evidence="1" type="ORF">FGF68_02135</name>
</gene>
<evidence type="ECO:0000313" key="2">
    <source>
        <dbReference type="Proteomes" id="UP000309544"/>
    </source>
</evidence>
<organism evidence="1 2">
    <name type="scientific">Prosthecochloris vibrioformis</name>
    <name type="common">Chlorobium vibrioforme</name>
    <dbReference type="NCBI Taxonomy" id="1098"/>
    <lineage>
        <taxon>Bacteria</taxon>
        <taxon>Pseudomonadati</taxon>
        <taxon>Chlorobiota</taxon>
        <taxon>Chlorobiia</taxon>
        <taxon>Chlorobiales</taxon>
        <taxon>Chlorobiaceae</taxon>
        <taxon>Prosthecochloris</taxon>
    </lineage>
</organism>
<keyword evidence="2" id="KW-1185">Reference proteome</keyword>
<evidence type="ECO:0000313" key="1">
    <source>
        <dbReference type="EMBL" id="TNJ37999.1"/>
    </source>
</evidence>
<dbReference type="RefSeq" id="WP_139626147.1">
    <property type="nucleotide sequence ID" value="NZ_VDCI01000001.1"/>
</dbReference>
<sequence>MDKYDLFIQKIDHFQSLVEEKKQLQDKIAAIEQEYTERIRPLQLELDTIIKQLDQNLAKLETTPATPATSSGYTKYGRGQLGEAIKDLLRSNPEKAFKPKEIATALNTKGTSVSLWFNKYGTPENDIERIPAGAGGKRFVYKFKG</sequence>
<name>A0A5C4S4G6_PROVB</name>
<proteinExistence type="predicted"/>
<protein>
    <submittedName>
        <fullName evidence="1">Uncharacterized protein</fullName>
    </submittedName>
</protein>
<reference evidence="1 2" key="1">
    <citation type="submission" date="2019-05" db="EMBL/GenBank/DDBJ databases">
        <title>Draft Whole-Genome sequence of the green sulfur bacterium Prosthecochloris vibrioformis DSM 260.</title>
        <authorList>
            <person name="Meyer T.E."/>
            <person name="Kyndt J.A."/>
        </authorList>
    </citation>
    <scope>NUCLEOTIDE SEQUENCE [LARGE SCALE GENOMIC DNA]</scope>
    <source>
        <strain evidence="1 2">DSM 260</strain>
    </source>
</reference>
<dbReference type="AlphaFoldDB" id="A0A5C4S4G6"/>